<dbReference type="Pfam" id="PF00996">
    <property type="entry name" value="GDI"/>
    <property type="match status" value="1"/>
</dbReference>
<dbReference type="GO" id="GO:0005092">
    <property type="term" value="F:GDP-dissociation inhibitor activity"/>
    <property type="evidence" value="ECO:0007669"/>
    <property type="project" value="InterPro"/>
</dbReference>
<gene>
    <name evidence="3" type="ORF">RSOLAG1IB_03166</name>
</gene>
<feature type="compositionally biased region" description="Polar residues" evidence="2">
    <location>
        <begin position="416"/>
        <end position="431"/>
    </location>
</feature>
<dbReference type="InterPro" id="IPR018203">
    <property type="entry name" value="GDP_dissociation_inhibitor"/>
</dbReference>
<accession>A0A0B7FSN6</accession>
<reference evidence="3 4" key="1">
    <citation type="submission" date="2014-11" db="EMBL/GenBank/DDBJ databases">
        <authorList>
            <person name="Wibberg Daniel"/>
        </authorList>
    </citation>
    <scope>NUCLEOTIDE SEQUENCE [LARGE SCALE GENOMIC DNA]</scope>
    <source>
        <strain evidence="3">Rhizoctonia solani AG1-IB 7/3/14</strain>
    </source>
</reference>
<dbReference type="GO" id="GO:0007264">
    <property type="term" value="P:small GTPase-mediated signal transduction"/>
    <property type="evidence" value="ECO:0007669"/>
    <property type="project" value="InterPro"/>
</dbReference>
<dbReference type="PANTHER" id="PTHR11787:SF4">
    <property type="entry name" value="CHM, RAB ESCORT PROTEIN 1"/>
    <property type="match status" value="1"/>
</dbReference>
<feature type="region of interest" description="Disordered" evidence="2">
    <location>
        <begin position="515"/>
        <end position="545"/>
    </location>
</feature>
<evidence type="ECO:0000256" key="1">
    <source>
        <dbReference type="ARBA" id="ARBA00005593"/>
    </source>
</evidence>
<feature type="region of interest" description="Disordered" evidence="2">
    <location>
        <begin position="414"/>
        <end position="433"/>
    </location>
</feature>
<evidence type="ECO:0000313" key="3">
    <source>
        <dbReference type="EMBL" id="CEL59233.1"/>
    </source>
</evidence>
<dbReference type="GO" id="GO:0016192">
    <property type="term" value="P:vesicle-mediated transport"/>
    <property type="evidence" value="ECO:0007669"/>
    <property type="project" value="TreeGrafter"/>
</dbReference>
<dbReference type="GO" id="GO:0016740">
    <property type="term" value="F:transferase activity"/>
    <property type="evidence" value="ECO:0007669"/>
    <property type="project" value="UniProtKB-KW"/>
</dbReference>
<dbReference type="InterPro" id="IPR036188">
    <property type="entry name" value="FAD/NAD-bd_sf"/>
</dbReference>
<dbReference type="GO" id="GO:0005634">
    <property type="term" value="C:nucleus"/>
    <property type="evidence" value="ECO:0007669"/>
    <property type="project" value="TreeGrafter"/>
</dbReference>
<dbReference type="STRING" id="1108050.A0A0B7FSN6"/>
<dbReference type="GO" id="GO:0005829">
    <property type="term" value="C:cytosol"/>
    <property type="evidence" value="ECO:0007669"/>
    <property type="project" value="TreeGrafter"/>
</dbReference>
<feature type="compositionally biased region" description="Basic and acidic residues" evidence="2">
    <location>
        <begin position="339"/>
        <end position="349"/>
    </location>
</feature>
<dbReference type="OrthoDB" id="9446342at2759"/>
<evidence type="ECO:0000256" key="2">
    <source>
        <dbReference type="SAM" id="MobiDB-lite"/>
    </source>
</evidence>
<dbReference type="GO" id="GO:0005968">
    <property type="term" value="C:Rab-protein geranylgeranyltransferase complex"/>
    <property type="evidence" value="ECO:0007669"/>
    <property type="project" value="TreeGrafter"/>
</dbReference>
<feature type="compositionally biased region" description="Polar residues" evidence="2">
    <location>
        <begin position="285"/>
        <end position="300"/>
    </location>
</feature>
<keyword evidence="3" id="KW-0808">Transferase</keyword>
<keyword evidence="4" id="KW-1185">Reference proteome</keyword>
<protein>
    <submittedName>
        <fullName evidence="3">Rab proteins geranylgeranyltransferase component A</fullName>
    </submittedName>
</protein>
<dbReference type="Gene3D" id="3.50.50.60">
    <property type="entry name" value="FAD/NAD(P)-binding domain"/>
    <property type="match status" value="2"/>
</dbReference>
<dbReference type="EMBL" id="LN679103">
    <property type="protein sequence ID" value="CEL59233.1"/>
    <property type="molecule type" value="Genomic_DNA"/>
</dbReference>
<name>A0A0B7FSN6_THACB</name>
<dbReference type="SUPFAM" id="SSF54373">
    <property type="entry name" value="FAD-linked reductases, C-terminal domain"/>
    <property type="match status" value="1"/>
</dbReference>
<dbReference type="Proteomes" id="UP000059188">
    <property type="component" value="Unassembled WGS sequence"/>
</dbReference>
<evidence type="ECO:0000313" key="4">
    <source>
        <dbReference type="Proteomes" id="UP000059188"/>
    </source>
</evidence>
<dbReference type="SUPFAM" id="SSF51905">
    <property type="entry name" value="FAD/NAD(P)-binding domain"/>
    <property type="match status" value="1"/>
</dbReference>
<feature type="compositionally biased region" description="Polar residues" evidence="2">
    <location>
        <begin position="520"/>
        <end position="539"/>
    </location>
</feature>
<dbReference type="Gene3D" id="3.30.519.10">
    <property type="entry name" value="Guanine Nucleotide Dissociation Inhibitor, domain 2"/>
    <property type="match status" value="1"/>
</dbReference>
<proteinExistence type="inferred from homology"/>
<dbReference type="AlphaFoldDB" id="A0A0B7FSN6"/>
<organism evidence="3 4">
    <name type="scientific">Thanatephorus cucumeris (strain AG1-IB / isolate 7/3/14)</name>
    <name type="common">Lettuce bottom rot fungus</name>
    <name type="synonym">Rhizoctonia solani</name>
    <dbReference type="NCBI Taxonomy" id="1108050"/>
    <lineage>
        <taxon>Eukaryota</taxon>
        <taxon>Fungi</taxon>
        <taxon>Dikarya</taxon>
        <taxon>Basidiomycota</taxon>
        <taxon>Agaricomycotina</taxon>
        <taxon>Agaricomycetes</taxon>
        <taxon>Cantharellales</taxon>
        <taxon>Ceratobasidiaceae</taxon>
        <taxon>Rhizoctonia</taxon>
        <taxon>Rhizoctonia solani AG-1</taxon>
    </lineage>
</organism>
<sequence>MQDELRESHFEAVVIGTGLTQSIVAAALAAANKPIIHIDEYEAYGGPHASLSLSELASFNPTFDPSLVSRQYSLSLTPHLIPATGPFIAALVNSGVSRYGSFVLPKRVVIQTQDGFKNVPANKQDVFKDKVISLVQKRRLIKFLMFATGEFEQSTELQGKETTPLLEFVRDVFGIDKELAEALAYAVAFCVDVKDQTLPALFRTRAYLRSVGRYGPSPFLIGHYGGAGELAQGFCRTCAVQGGTYVLGRKVVEVTRHDCPTSYPEKGKQVEKDDKQEDGKETTHRSWTGSSGKSFTSYHPPSTFEGYGVEGAEVPSTDTETEAGSQTQSQSQTQAGQPKPEESGTKVEVDAPTPTGPYFRVQLEGFAAPFTANMVIGSEGWLTNTLGEPKPETSNEPKLGNTIRAILIIDAPATFASPSEQPASSEGSSGETRLEESIIILPSEEGAVSVLVNGASTMSCPDGKCILYFTAQSSQDPKEYFTKHISAVLDACSPRPEIRGEVYWREQELDKVVVRHADPSRQSPPRQEEQFSYSTTHLTEGSDAAAREAERVFWAALGDQPGQDGKGKDGVEFFARIEREEDLFDD</sequence>
<feature type="compositionally biased region" description="Low complexity" evidence="2">
    <location>
        <begin position="322"/>
        <end position="337"/>
    </location>
</feature>
<comment type="similarity">
    <text evidence="1">Belongs to the Rab GDI family.</text>
</comment>
<feature type="compositionally biased region" description="Basic and acidic residues" evidence="2">
    <location>
        <begin position="259"/>
        <end position="284"/>
    </location>
</feature>
<feature type="region of interest" description="Disordered" evidence="2">
    <location>
        <begin position="259"/>
        <end position="353"/>
    </location>
</feature>
<dbReference type="PRINTS" id="PR00891">
    <property type="entry name" value="RABGDIREP"/>
</dbReference>
<dbReference type="PANTHER" id="PTHR11787">
    <property type="entry name" value="RAB GDP-DISSOCIATION INHIBITOR"/>
    <property type="match status" value="1"/>
</dbReference>